<evidence type="ECO:0000256" key="4">
    <source>
        <dbReference type="ARBA" id="ARBA00022989"/>
    </source>
</evidence>
<keyword evidence="4 6" id="KW-1133">Transmembrane helix</keyword>
<keyword evidence="9" id="KW-1185">Reference proteome</keyword>
<dbReference type="Proteomes" id="UP000265618">
    <property type="component" value="Unassembled WGS sequence"/>
</dbReference>
<protein>
    <recommendedName>
        <fullName evidence="7">TM2 domain-containing protein</fullName>
    </recommendedName>
</protein>
<keyword evidence="3 6" id="KW-0812">Transmembrane</keyword>
<evidence type="ECO:0000256" key="1">
    <source>
        <dbReference type="ARBA" id="ARBA00004141"/>
    </source>
</evidence>
<dbReference type="InterPro" id="IPR007829">
    <property type="entry name" value="TM2"/>
</dbReference>
<evidence type="ECO:0000256" key="2">
    <source>
        <dbReference type="ARBA" id="ARBA00008284"/>
    </source>
</evidence>
<evidence type="ECO:0000256" key="5">
    <source>
        <dbReference type="ARBA" id="ARBA00023136"/>
    </source>
</evidence>
<evidence type="ECO:0000256" key="6">
    <source>
        <dbReference type="SAM" id="Phobius"/>
    </source>
</evidence>
<evidence type="ECO:0000256" key="3">
    <source>
        <dbReference type="ARBA" id="ARBA00022692"/>
    </source>
</evidence>
<sequence>MQTTTIQSAGPMRAPKDTCVAYLFWLISCHHFYLGNICVGILYILTMGGFGLWALIDLCLMPSHVQAANIRNGCYAQGGSVTTVVQSPPQYAQQPMQMQPQVWM</sequence>
<accession>A0A391NUA2</accession>
<feature type="domain" description="TM2" evidence="7">
    <location>
        <begin position="15"/>
        <end position="58"/>
    </location>
</feature>
<dbReference type="PANTHER" id="PTHR21016">
    <property type="entry name" value="BETA-AMYLOID BINDING PROTEIN-RELATED"/>
    <property type="match status" value="1"/>
</dbReference>
<organism evidence="8 9">
    <name type="scientific">Kipferlia bialata</name>
    <dbReference type="NCBI Taxonomy" id="797122"/>
    <lineage>
        <taxon>Eukaryota</taxon>
        <taxon>Metamonada</taxon>
        <taxon>Carpediemonas-like organisms</taxon>
        <taxon>Kipferlia</taxon>
    </lineage>
</organism>
<comment type="similarity">
    <text evidence="2">Belongs to the TM2 family.</text>
</comment>
<evidence type="ECO:0000259" key="7">
    <source>
        <dbReference type="Pfam" id="PF05154"/>
    </source>
</evidence>
<dbReference type="GO" id="GO:0016020">
    <property type="term" value="C:membrane"/>
    <property type="evidence" value="ECO:0007669"/>
    <property type="project" value="UniProtKB-SubCell"/>
</dbReference>
<keyword evidence="5 6" id="KW-0472">Membrane</keyword>
<dbReference type="InterPro" id="IPR050932">
    <property type="entry name" value="TM2D1-3-like"/>
</dbReference>
<dbReference type="Pfam" id="PF05154">
    <property type="entry name" value="TM2"/>
    <property type="match status" value="1"/>
</dbReference>
<dbReference type="EMBL" id="BDIP01000319">
    <property type="protein sequence ID" value="GCA62219.1"/>
    <property type="molecule type" value="Genomic_DNA"/>
</dbReference>
<dbReference type="OrthoDB" id="408511at2759"/>
<reference evidence="8 9" key="1">
    <citation type="journal article" date="2018" name="PLoS ONE">
        <title>The draft genome of Kipferlia bialata reveals reductive genome evolution in fornicate parasites.</title>
        <authorList>
            <person name="Tanifuji G."/>
            <person name="Takabayashi S."/>
            <person name="Kume K."/>
            <person name="Takagi M."/>
            <person name="Nakayama T."/>
            <person name="Kamikawa R."/>
            <person name="Inagaki Y."/>
            <person name="Hashimoto T."/>
        </authorList>
    </citation>
    <scope>NUCLEOTIDE SEQUENCE [LARGE SCALE GENOMIC DNA]</scope>
    <source>
        <strain evidence="8">NY0173</strain>
    </source>
</reference>
<gene>
    <name evidence="8" type="ORF">KIPB_002062</name>
</gene>
<evidence type="ECO:0000313" key="8">
    <source>
        <dbReference type="EMBL" id="GCA62219.1"/>
    </source>
</evidence>
<dbReference type="PANTHER" id="PTHR21016:SF25">
    <property type="entry name" value="TM2 DOMAIN-CONTAINING PROTEIN DDB_G0277895-RELATED"/>
    <property type="match status" value="1"/>
</dbReference>
<evidence type="ECO:0000313" key="9">
    <source>
        <dbReference type="Proteomes" id="UP000265618"/>
    </source>
</evidence>
<proteinExistence type="inferred from homology"/>
<comment type="subcellular location">
    <subcellularLocation>
        <location evidence="1">Membrane</location>
        <topology evidence="1">Multi-pass membrane protein</topology>
    </subcellularLocation>
</comment>
<feature type="transmembrane region" description="Helical" evidence="6">
    <location>
        <begin position="32"/>
        <end position="56"/>
    </location>
</feature>
<dbReference type="AlphaFoldDB" id="A0A391NUA2"/>
<name>A0A391NUA2_9EUKA</name>
<comment type="caution">
    <text evidence="8">The sequence shown here is derived from an EMBL/GenBank/DDBJ whole genome shotgun (WGS) entry which is preliminary data.</text>
</comment>